<dbReference type="EMBL" id="BSEV01000014">
    <property type="protein sequence ID" value="GLK12095.1"/>
    <property type="molecule type" value="Genomic_DNA"/>
</dbReference>
<evidence type="ECO:0000259" key="2">
    <source>
        <dbReference type="Pfam" id="PF12697"/>
    </source>
</evidence>
<dbReference type="InterPro" id="IPR036291">
    <property type="entry name" value="NAD(P)-bd_dom_sf"/>
</dbReference>
<dbReference type="PANTHER" id="PTHR48079">
    <property type="entry name" value="PROTEIN YEEZ"/>
    <property type="match status" value="1"/>
</dbReference>
<dbReference type="InterPro" id="IPR000073">
    <property type="entry name" value="AB_hydrolase_1"/>
</dbReference>
<evidence type="ECO:0000313" key="3">
    <source>
        <dbReference type="EMBL" id="GLK12095.1"/>
    </source>
</evidence>
<dbReference type="SUPFAM" id="SSF51735">
    <property type="entry name" value="NAD(P)-binding Rossmann-fold domains"/>
    <property type="match status" value="1"/>
</dbReference>
<dbReference type="PANTHER" id="PTHR48079:SF6">
    <property type="entry name" value="NAD(P)-BINDING DOMAIN-CONTAINING PROTEIN-RELATED"/>
    <property type="match status" value="1"/>
</dbReference>
<dbReference type="RefSeq" id="WP_271220436.1">
    <property type="nucleotide sequence ID" value="NZ_BAAAVD010000053.1"/>
</dbReference>
<name>A0A9W6I6Y9_9ACTN</name>
<feature type="domain" description="AB hydrolase-1" evidence="2">
    <location>
        <begin position="359"/>
        <end position="556"/>
    </location>
</feature>
<dbReference type="AlphaFoldDB" id="A0A9W6I6Y9"/>
<dbReference type="Gene3D" id="3.40.50.720">
    <property type="entry name" value="NAD(P)-binding Rossmann-like Domain"/>
    <property type="match status" value="1"/>
</dbReference>
<dbReference type="InterPro" id="IPR029058">
    <property type="entry name" value="AB_hydrolase_fold"/>
</dbReference>
<comment type="caution">
    <text evidence="3">The sequence shown here is derived from an EMBL/GenBank/DDBJ whole genome shotgun (WGS) entry which is preliminary data.</text>
</comment>
<dbReference type="GO" id="GO:0005737">
    <property type="term" value="C:cytoplasm"/>
    <property type="evidence" value="ECO:0007669"/>
    <property type="project" value="TreeGrafter"/>
</dbReference>
<protein>
    <submittedName>
        <fullName evidence="3">Bifunctional protein</fullName>
    </submittedName>
</protein>
<dbReference type="Pfam" id="PF12697">
    <property type="entry name" value="Abhydrolase_6"/>
    <property type="match status" value="1"/>
</dbReference>
<dbReference type="InterPro" id="IPR051783">
    <property type="entry name" value="NAD(P)-dependent_oxidoreduct"/>
</dbReference>
<evidence type="ECO:0000259" key="1">
    <source>
        <dbReference type="Pfam" id="PF07993"/>
    </source>
</evidence>
<organism evidence="3 4">
    <name type="scientific">Streptosporangium carneum</name>
    <dbReference type="NCBI Taxonomy" id="47481"/>
    <lineage>
        <taxon>Bacteria</taxon>
        <taxon>Bacillati</taxon>
        <taxon>Actinomycetota</taxon>
        <taxon>Actinomycetes</taxon>
        <taxon>Streptosporangiales</taxon>
        <taxon>Streptosporangiaceae</taxon>
        <taxon>Streptosporangium</taxon>
    </lineage>
</organism>
<gene>
    <name evidence="3" type="primary">dfrA</name>
    <name evidence="3" type="ORF">GCM10017600_55030</name>
</gene>
<dbReference type="SUPFAM" id="SSF53474">
    <property type="entry name" value="alpha/beta-Hydrolases"/>
    <property type="match status" value="1"/>
</dbReference>
<dbReference type="InterPro" id="IPR013120">
    <property type="entry name" value="FAR_NAD-bd"/>
</dbReference>
<evidence type="ECO:0000313" key="4">
    <source>
        <dbReference type="Proteomes" id="UP001143474"/>
    </source>
</evidence>
<accession>A0A9W6I6Y9</accession>
<dbReference type="Pfam" id="PF07993">
    <property type="entry name" value="NAD_binding_4"/>
    <property type="match status" value="1"/>
</dbReference>
<reference evidence="3" key="1">
    <citation type="journal article" date="2014" name="Int. J. Syst. Evol. Microbiol.">
        <title>Complete genome sequence of Corynebacterium casei LMG S-19264T (=DSM 44701T), isolated from a smear-ripened cheese.</title>
        <authorList>
            <consortium name="US DOE Joint Genome Institute (JGI-PGF)"/>
            <person name="Walter F."/>
            <person name="Albersmeier A."/>
            <person name="Kalinowski J."/>
            <person name="Ruckert C."/>
        </authorList>
    </citation>
    <scope>NUCLEOTIDE SEQUENCE</scope>
    <source>
        <strain evidence="3">VKM Ac-2007</strain>
    </source>
</reference>
<feature type="domain" description="Thioester reductase (TE)" evidence="1">
    <location>
        <begin position="9"/>
        <end position="132"/>
    </location>
</feature>
<reference evidence="3" key="2">
    <citation type="submission" date="2023-01" db="EMBL/GenBank/DDBJ databases">
        <authorList>
            <person name="Sun Q."/>
            <person name="Evtushenko L."/>
        </authorList>
    </citation>
    <scope>NUCLEOTIDE SEQUENCE</scope>
    <source>
        <strain evidence="3">VKM Ac-2007</strain>
    </source>
</reference>
<sequence>MAPDSIVFGAAGFVGRSLVAELLRQDREVAAALRGRGDRLTSWLAGQGVDAARLTVVTADVTVPGLGLDGVSGPGAEGLAGVRDVYNAAARFAFGLGVEEARAVNVTGALNVADWAAARTGLRRLVHISGYRVSGGPADYRRDGAYEASKREGDAAVRARARELDIPLTIVNPSTVVGTGQFIGLAAMVHDLWRGRLPVLPGGPDVFLPIVDADHFARFMAAVPEHEETRGQAYWVLDDETPNLPELVALVAGHLGVRAPRRTVPVRVVRRLPRALTGADPETLSFLSGDRYETAPAAAFAERAGLSAPPVEQVLRDWADGLVGTGFGEGVPPRGPYGFQDVAGSRAWVAGERRDPGYVLLHGLPLDADSWADVSELLDDQALAADLPGLGRSAPAGSLDDWTAALLEPVRTRPVLVGHSFGCGPVLRYARARPDRVSAVVLVAPAFLQPRGGRFPRSAAAVPVLRRISRARLGARLGVPGAALGDLRRPGAARRVVEAMRAADAARNELRGLLDRVEAPVTIVVGSADPLAVDRPAVVIPGAGHYPQLTHPRELAMALGAVAERARREPRLSARG</sequence>
<proteinExistence type="predicted"/>
<keyword evidence="4" id="KW-1185">Reference proteome</keyword>
<dbReference type="GO" id="GO:0004029">
    <property type="term" value="F:aldehyde dehydrogenase (NAD+) activity"/>
    <property type="evidence" value="ECO:0007669"/>
    <property type="project" value="TreeGrafter"/>
</dbReference>
<dbReference type="Gene3D" id="3.40.50.1820">
    <property type="entry name" value="alpha/beta hydrolase"/>
    <property type="match status" value="1"/>
</dbReference>
<dbReference type="Proteomes" id="UP001143474">
    <property type="component" value="Unassembled WGS sequence"/>
</dbReference>